<dbReference type="Gene3D" id="3.40.630.30">
    <property type="match status" value="1"/>
</dbReference>
<dbReference type="InterPro" id="IPR016181">
    <property type="entry name" value="Acyl_CoA_acyltransferase"/>
</dbReference>
<dbReference type="InterPro" id="IPR041698">
    <property type="entry name" value="Methyltransf_25"/>
</dbReference>
<evidence type="ECO:0000313" key="3">
    <source>
        <dbReference type="Proteomes" id="UP001519310"/>
    </source>
</evidence>
<dbReference type="GO" id="GO:0032259">
    <property type="term" value="P:methylation"/>
    <property type="evidence" value="ECO:0007669"/>
    <property type="project" value="UniProtKB-KW"/>
</dbReference>
<dbReference type="PANTHER" id="PTHR42912">
    <property type="entry name" value="METHYLTRANSFERASE"/>
    <property type="match status" value="1"/>
</dbReference>
<dbReference type="GO" id="GO:0008168">
    <property type="term" value="F:methyltransferase activity"/>
    <property type="evidence" value="ECO:0007669"/>
    <property type="project" value="UniProtKB-KW"/>
</dbReference>
<reference evidence="2 3" key="1">
    <citation type="submission" date="2021-03" db="EMBL/GenBank/DDBJ databases">
        <title>Genomic Encyclopedia of Type Strains, Phase IV (KMG-IV): sequencing the most valuable type-strain genomes for metagenomic binning, comparative biology and taxonomic classification.</title>
        <authorList>
            <person name="Goeker M."/>
        </authorList>
    </citation>
    <scope>NUCLEOTIDE SEQUENCE [LARGE SCALE GENOMIC DNA]</scope>
    <source>
        <strain evidence="2 3">DSM 40526</strain>
    </source>
</reference>
<comment type="caution">
    <text evidence="2">The sequence shown here is derived from an EMBL/GenBank/DDBJ whole genome shotgun (WGS) entry which is preliminary data.</text>
</comment>
<gene>
    <name evidence="2" type="ORF">J2Z77_001458</name>
</gene>
<dbReference type="Proteomes" id="UP001519310">
    <property type="component" value="Unassembled WGS sequence"/>
</dbReference>
<protein>
    <submittedName>
        <fullName evidence="2">N-acetyltransferase YhbS/SAM-dependent methyltransferase</fullName>
    </submittedName>
</protein>
<evidence type="ECO:0000259" key="1">
    <source>
        <dbReference type="PROSITE" id="PS51186"/>
    </source>
</evidence>
<keyword evidence="3" id="KW-1185">Reference proteome</keyword>
<dbReference type="InterPro" id="IPR050508">
    <property type="entry name" value="Methyltransf_Superfamily"/>
</dbReference>
<accession>A0ABS4L062</accession>
<feature type="domain" description="N-acetyltransferase" evidence="1">
    <location>
        <begin position="279"/>
        <end position="425"/>
    </location>
</feature>
<keyword evidence="2" id="KW-0808">Transferase</keyword>
<dbReference type="InterPro" id="IPR029063">
    <property type="entry name" value="SAM-dependent_MTases_sf"/>
</dbReference>
<dbReference type="Gene3D" id="3.40.50.150">
    <property type="entry name" value="Vaccinia Virus protein VP39"/>
    <property type="match status" value="1"/>
</dbReference>
<keyword evidence="2" id="KW-0489">Methyltransferase</keyword>
<name>A0ABS4L062_STRAV</name>
<dbReference type="Pfam" id="PF13649">
    <property type="entry name" value="Methyltransf_25"/>
    <property type="match status" value="1"/>
</dbReference>
<dbReference type="Pfam" id="PF00583">
    <property type="entry name" value="Acetyltransf_1"/>
    <property type="match status" value="1"/>
</dbReference>
<evidence type="ECO:0000313" key="2">
    <source>
        <dbReference type="EMBL" id="MBP2035671.1"/>
    </source>
</evidence>
<proteinExistence type="predicted"/>
<dbReference type="CDD" id="cd02440">
    <property type="entry name" value="AdoMet_MTases"/>
    <property type="match status" value="1"/>
</dbReference>
<dbReference type="InterPro" id="IPR000182">
    <property type="entry name" value="GNAT_dom"/>
</dbReference>
<dbReference type="PROSITE" id="PS51186">
    <property type="entry name" value="GNAT"/>
    <property type="match status" value="1"/>
</dbReference>
<organism evidence="2 3">
    <name type="scientific">Streptomyces avidinii</name>
    <dbReference type="NCBI Taxonomy" id="1895"/>
    <lineage>
        <taxon>Bacteria</taxon>
        <taxon>Bacillati</taxon>
        <taxon>Actinomycetota</taxon>
        <taxon>Actinomycetes</taxon>
        <taxon>Kitasatosporales</taxon>
        <taxon>Streptomycetaceae</taxon>
        <taxon>Streptomyces</taxon>
    </lineage>
</organism>
<dbReference type="EMBL" id="JAGGLQ010000002">
    <property type="protein sequence ID" value="MBP2035671.1"/>
    <property type="molecule type" value="Genomic_DNA"/>
</dbReference>
<dbReference type="SUPFAM" id="SSF53335">
    <property type="entry name" value="S-adenosyl-L-methionine-dependent methyltransferases"/>
    <property type="match status" value="1"/>
</dbReference>
<sequence>MTDSTTSDDRFDDSCEDSGGVDDFTHAFFALHHGLPRQAPGSDASTRHLLSLCGPLPERPRVLDLGCGPGRSALLLAAEAGADGAVVTAVDLHAPFLDELRTAAAAGGLADRVRTVEADMGALTGEDFEDGSFDLVWAEGSAYVLGFDAALARWKRLLAPGGTLVLTECQWSVPEPSAGARAFWDPHYALRTTAGNLAAAQAAGYRVLGLHHLPDSDWAEYYGPLAERVRARSGAGSRAMAAALAATREELDVRARHGHEYGYTGYVLRPVSAGDGEAWPARPETAADTAAVRAVNLAAFETPLEADLVDALRTDGAWLPGLSYVAEAPDGSVAAHALLTRCEVGGAPALALAPVATDPALQRSGAGSSVVRALLAAARESGESLVLVLGHPEYYPRFGFVPASHFGIRAPFEVPDEAMMALVLDDSVPVPAGTIAYPAPFGV</sequence>
<dbReference type="SUPFAM" id="SSF55729">
    <property type="entry name" value="Acyl-CoA N-acyltransferases (Nat)"/>
    <property type="match status" value="1"/>
</dbReference>